<dbReference type="InterPro" id="IPR046253">
    <property type="entry name" value="DUF6286"/>
</dbReference>
<reference evidence="3 4" key="1">
    <citation type="submission" date="2023-06" db="EMBL/GenBank/DDBJ databases">
        <authorList>
            <person name="Oyuntsetseg B."/>
            <person name="Kim S.B."/>
        </authorList>
    </citation>
    <scope>NUCLEOTIDE SEQUENCE [LARGE SCALE GENOMIC DNA]</scope>
    <source>
        <strain evidence="3 4">4-36</strain>
    </source>
</reference>
<keyword evidence="4" id="KW-1185">Reference proteome</keyword>
<dbReference type="Pfam" id="PF19803">
    <property type="entry name" value="DUF6286"/>
    <property type="match status" value="1"/>
</dbReference>
<feature type="transmembrane region" description="Helical" evidence="1">
    <location>
        <begin position="59"/>
        <end position="79"/>
    </location>
</feature>
<dbReference type="RefSeq" id="WP_285994625.1">
    <property type="nucleotide sequence ID" value="NZ_CP127295.1"/>
</dbReference>
<name>A0A9Y2NA17_9PSEU</name>
<organism evidence="3 4">
    <name type="scientific">Amycolatopsis mongoliensis</name>
    <dbReference type="NCBI Taxonomy" id="715475"/>
    <lineage>
        <taxon>Bacteria</taxon>
        <taxon>Bacillati</taxon>
        <taxon>Actinomycetota</taxon>
        <taxon>Actinomycetes</taxon>
        <taxon>Pseudonocardiales</taxon>
        <taxon>Pseudonocardiaceae</taxon>
        <taxon>Amycolatopsis</taxon>
    </lineage>
</organism>
<keyword evidence="1" id="KW-0472">Membrane</keyword>
<dbReference type="AlphaFoldDB" id="A0A9Y2NA17"/>
<dbReference type="KEGG" id="amog:QRX60_29190"/>
<feature type="domain" description="DUF6286" evidence="2">
    <location>
        <begin position="69"/>
        <end position="174"/>
    </location>
</feature>
<proteinExistence type="predicted"/>
<evidence type="ECO:0000313" key="4">
    <source>
        <dbReference type="Proteomes" id="UP001239397"/>
    </source>
</evidence>
<dbReference type="Proteomes" id="UP001239397">
    <property type="component" value="Chromosome"/>
</dbReference>
<sequence>MKYRPRRTIPAVVVATLLLAACVLVALSAIQLLLGHSPLIPVDRLVSAGHRLHWHDIGVIAAGVVVATAGLLLLAAAVLPGAPIVLPLDDHPGAGGQVAAGVTRRSLRKTLLHSAETTDGVTSARLRLHRRRVTITVRSHRLDLAGLDGRVQEAVDQRLDSIELAERPTLHVRVTAARNRRWTA</sequence>
<evidence type="ECO:0000256" key="1">
    <source>
        <dbReference type="SAM" id="Phobius"/>
    </source>
</evidence>
<protein>
    <submittedName>
        <fullName evidence="3">DUF6286 domain-containing protein</fullName>
    </submittedName>
</protein>
<evidence type="ECO:0000313" key="3">
    <source>
        <dbReference type="EMBL" id="WIX98140.1"/>
    </source>
</evidence>
<dbReference type="PROSITE" id="PS51257">
    <property type="entry name" value="PROKAR_LIPOPROTEIN"/>
    <property type="match status" value="1"/>
</dbReference>
<accession>A0A9Y2NA17</accession>
<keyword evidence="1" id="KW-0812">Transmembrane</keyword>
<evidence type="ECO:0000259" key="2">
    <source>
        <dbReference type="Pfam" id="PF19803"/>
    </source>
</evidence>
<keyword evidence="1" id="KW-1133">Transmembrane helix</keyword>
<gene>
    <name evidence="3" type="ORF">QRX60_29190</name>
</gene>
<dbReference type="EMBL" id="CP127295">
    <property type="protein sequence ID" value="WIX98140.1"/>
    <property type="molecule type" value="Genomic_DNA"/>
</dbReference>